<proteinExistence type="predicted"/>
<dbReference type="GO" id="GO:0016757">
    <property type="term" value="F:glycosyltransferase activity"/>
    <property type="evidence" value="ECO:0007669"/>
    <property type="project" value="UniProtKB-KW"/>
</dbReference>
<feature type="domain" description="Glycosyl transferase family 1" evidence="1">
    <location>
        <begin position="188"/>
        <end position="351"/>
    </location>
</feature>
<dbReference type="PANTHER" id="PTHR12526">
    <property type="entry name" value="GLYCOSYLTRANSFERASE"/>
    <property type="match status" value="1"/>
</dbReference>
<protein>
    <submittedName>
        <fullName evidence="2">Glycosyltransferase</fullName>
        <ecNumber evidence="2">2.4.-.-</ecNumber>
    </submittedName>
</protein>
<keyword evidence="2" id="KW-0808">Transferase</keyword>
<dbReference type="InterPro" id="IPR008928">
    <property type="entry name" value="6-hairpin_glycosidase_sf"/>
</dbReference>
<dbReference type="EC" id="2.4.-.-" evidence="2"/>
<reference evidence="2 3" key="1">
    <citation type="submission" date="2022-10" db="EMBL/GenBank/DDBJ databases">
        <title>Comparative genomics and taxonomic characterization of three novel marine species of genus Reichenbachiella exhibiting antioxidant and polysaccharide degradation activities.</title>
        <authorList>
            <person name="Muhammad N."/>
            <person name="Lee Y.-J."/>
            <person name="Ko J."/>
            <person name="Kim S.-G."/>
        </authorList>
    </citation>
    <scope>NUCLEOTIDE SEQUENCE [LARGE SCALE GENOMIC DNA]</scope>
    <source>
        <strain evidence="2 3">ABR2-5</strain>
    </source>
</reference>
<evidence type="ECO:0000259" key="1">
    <source>
        <dbReference type="Pfam" id="PF00534"/>
    </source>
</evidence>
<dbReference type="PANTHER" id="PTHR12526:SF572">
    <property type="entry name" value="BLL5144 PROTEIN"/>
    <property type="match status" value="1"/>
</dbReference>
<dbReference type="SUPFAM" id="SSF53756">
    <property type="entry name" value="UDP-Glycosyltransferase/glycogen phosphorylase"/>
    <property type="match status" value="1"/>
</dbReference>
<evidence type="ECO:0000313" key="3">
    <source>
        <dbReference type="Proteomes" id="UP001300692"/>
    </source>
</evidence>
<dbReference type="SUPFAM" id="SSF48208">
    <property type="entry name" value="Six-hairpin glycosidases"/>
    <property type="match status" value="1"/>
</dbReference>
<dbReference type="EMBL" id="JAOYOD010000001">
    <property type="protein sequence ID" value="MCV9385978.1"/>
    <property type="molecule type" value="Genomic_DNA"/>
</dbReference>
<comment type="caution">
    <text evidence="2">The sequence shown here is derived from an EMBL/GenBank/DDBJ whole genome shotgun (WGS) entry which is preliminary data.</text>
</comment>
<dbReference type="Pfam" id="PF00534">
    <property type="entry name" value="Glycos_transf_1"/>
    <property type="match status" value="1"/>
</dbReference>
<sequence>MNEEQLLVITSFPPRKCGIATYSADLIQAIDEKYTRDFTVGICALLKEDDQNDYPSEVKYFLKTEIKEDYTRLAEAINEDKSICAVYLQHEFGLYGGELGSYLIDLLEKLKVPVITTFHTILSDPSEERKTIVQQIAERSAQLILMTKRSASILQSDYQIDEDKITIIPHGTHLIKPRKIQKLENVPFPDKTILSTFGLISEGKSIETALDALPSIADKFPNVLYLIIGKTHPEVLAVEGEKYRDFLRDRVKELKIDKHVLFINKFLALKILLEYLQRTDIYLFTSKDPQQAVSGTLAYAMSAGCPVVSTPIPHSLELTAGAGINFDFQNSRQLADAVITILSDSQLMEEMWMNGLHNIRPTSWQNAAIAHIEIVRETLKTEDFYLTPNYKYPAISLGHIKRMTTDFGMIQFAKVAEPDKASGYTLDDNARALIAITKHFDQTGNFKDLHLINTYLEFILFCQQEDGSFLNYVTIDQQFFEKNRDENLEDANGRAIWALGEFLDLRHVISFHLHAEVETAFLESFEIIRHLKSPRAMAFSIKGLNCYYQYCHDPETLKLITQLADNLVSKYRGVSNENWQWYEPYLTYANAVLPEAMLIAGQSTNSELYKSTAKKTFDFLLSITHENDRIMMISNIEKHVEGKARTSFGEQPIEYAYTILALDKFSQEYGELEYVDQLKATFNWFLGDNHLHQIIYNPCTGGCYDGLEEHHVNLNQGAESTVSYLLSRLTMERYI</sequence>
<dbReference type="RefSeq" id="WP_264136762.1">
    <property type="nucleotide sequence ID" value="NZ_JAOYOD010000001.1"/>
</dbReference>
<name>A0ABT3CRT1_9BACT</name>
<dbReference type="Gene3D" id="3.40.50.2000">
    <property type="entry name" value="Glycogen Phosphorylase B"/>
    <property type="match status" value="2"/>
</dbReference>
<accession>A0ABT3CRT1</accession>
<evidence type="ECO:0000313" key="2">
    <source>
        <dbReference type="EMBL" id="MCV9385978.1"/>
    </source>
</evidence>
<gene>
    <name evidence="2" type="ORF">N7U62_04850</name>
</gene>
<keyword evidence="3" id="KW-1185">Reference proteome</keyword>
<dbReference type="InterPro" id="IPR001296">
    <property type="entry name" value="Glyco_trans_1"/>
</dbReference>
<organism evidence="2 3">
    <name type="scientific">Reichenbachiella ulvae</name>
    <dbReference type="NCBI Taxonomy" id="2980104"/>
    <lineage>
        <taxon>Bacteria</taxon>
        <taxon>Pseudomonadati</taxon>
        <taxon>Bacteroidota</taxon>
        <taxon>Cytophagia</taxon>
        <taxon>Cytophagales</taxon>
        <taxon>Reichenbachiellaceae</taxon>
        <taxon>Reichenbachiella</taxon>
    </lineage>
</organism>
<dbReference type="Proteomes" id="UP001300692">
    <property type="component" value="Unassembled WGS sequence"/>
</dbReference>
<keyword evidence="2" id="KW-0328">Glycosyltransferase</keyword>